<feature type="transmembrane region" description="Helical" evidence="2">
    <location>
        <begin position="49"/>
        <end position="70"/>
    </location>
</feature>
<dbReference type="AlphaFoldDB" id="A0ABD1YK21"/>
<feature type="transmembrane region" description="Helical" evidence="2">
    <location>
        <begin position="235"/>
        <end position="258"/>
    </location>
</feature>
<keyword evidence="4" id="KW-1185">Reference proteome</keyword>
<comment type="caution">
    <text evidence="3">The sequence shown here is derived from an EMBL/GenBank/DDBJ whole genome shotgun (WGS) entry which is preliminary data.</text>
</comment>
<evidence type="ECO:0000256" key="1">
    <source>
        <dbReference type="SAM" id="MobiDB-lite"/>
    </source>
</evidence>
<dbReference type="EMBL" id="JBHFFA010000004">
    <property type="protein sequence ID" value="KAL2631129.1"/>
    <property type="molecule type" value="Genomic_DNA"/>
</dbReference>
<name>A0ABD1YK21_9MARC</name>
<reference evidence="3 4" key="1">
    <citation type="submission" date="2024-09" db="EMBL/GenBank/DDBJ databases">
        <title>Chromosome-scale assembly of Riccia fluitans.</title>
        <authorList>
            <person name="Paukszto L."/>
            <person name="Sawicki J."/>
            <person name="Karawczyk K."/>
            <person name="Piernik-Szablinska J."/>
            <person name="Szczecinska M."/>
            <person name="Mazdziarz M."/>
        </authorList>
    </citation>
    <scope>NUCLEOTIDE SEQUENCE [LARGE SCALE GENOMIC DNA]</scope>
    <source>
        <strain evidence="3">Rf_01</strain>
        <tissue evidence="3">Aerial parts of the thallus</tissue>
    </source>
</reference>
<evidence type="ECO:0000313" key="4">
    <source>
        <dbReference type="Proteomes" id="UP001605036"/>
    </source>
</evidence>
<keyword evidence="2" id="KW-1133">Transmembrane helix</keyword>
<evidence type="ECO:0000256" key="2">
    <source>
        <dbReference type="SAM" id="Phobius"/>
    </source>
</evidence>
<accession>A0ABD1YK21</accession>
<keyword evidence="2" id="KW-0472">Membrane</keyword>
<feature type="transmembrane region" description="Helical" evidence="2">
    <location>
        <begin position="183"/>
        <end position="203"/>
    </location>
</feature>
<dbReference type="Proteomes" id="UP001605036">
    <property type="component" value="Unassembled WGS sequence"/>
</dbReference>
<feature type="region of interest" description="Disordered" evidence="1">
    <location>
        <begin position="263"/>
        <end position="312"/>
    </location>
</feature>
<evidence type="ECO:0008006" key="5">
    <source>
        <dbReference type="Google" id="ProtNLM"/>
    </source>
</evidence>
<evidence type="ECO:0000313" key="3">
    <source>
        <dbReference type="EMBL" id="KAL2631129.1"/>
    </source>
</evidence>
<sequence>MERARAHSLVDPHLNSLLSQVVICAEAPGQWSERGFEDMVMELSGEQCLLKLLNFLLTLVAAAIVLYSLWMLNQWHKHHGDDAPTPSPADDLTVIDNLVATARSAMEALNLPTDSAVSEGRPVESLTFLMDSPRKLGNSFFPDHLPAPWFIYALLGVGIVSCLITCTGHIAAETSSACCLSCYTLLIGMFLIVQAAVTATIFFDENWRKDIPYDPTGQLDNITAFIQDNYDICKWFGLGIIIVEALALLISLSFRALLDPRKSGYESDDDYPPRSARAPLLNRQATSAGNPPAAGGTPENRPVRSSVAKDEWSKRMREKYGLDTSEFTYNPSESRRFQQPGLLEEGALSMLEVTCNTEIMQVVEERLPCDMQDAFWRMCIGTVRVGKLDEFSVLLWINF</sequence>
<proteinExistence type="predicted"/>
<organism evidence="3 4">
    <name type="scientific">Riccia fluitans</name>
    <dbReference type="NCBI Taxonomy" id="41844"/>
    <lineage>
        <taxon>Eukaryota</taxon>
        <taxon>Viridiplantae</taxon>
        <taxon>Streptophyta</taxon>
        <taxon>Embryophyta</taxon>
        <taxon>Marchantiophyta</taxon>
        <taxon>Marchantiopsida</taxon>
        <taxon>Marchantiidae</taxon>
        <taxon>Marchantiales</taxon>
        <taxon>Ricciaceae</taxon>
        <taxon>Riccia</taxon>
    </lineage>
</organism>
<gene>
    <name evidence="3" type="ORF">R1flu_015815</name>
</gene>
<feature type="transmembrane region" description="Helical" evidence="2">
    <location>
        <begin position="149"/>
        <end position="171"/>
    </location>
</feature>
<protein>
    <recommendedName>
        <fullName evidence="5">Tetraspanin-18</fullName>
    </recommendedName>
</protein>
<keyword evidence="2" id="KW-0812">Transmembrane</keyword>